<gene>
    <name evidence="2" type="ORF">C2845_PM12G14370</name>
</gene>
<reference evidence="3" key="1">
    <citation type="journal article" date="2019" name="Nat. Commun.">
        <title>The genome of broomcorn millet.</title>
        <authorList>
            <person name="Zou C."/>
            <person name="Miki D."/>
            <person name="Li D."/>
            <person name="Tang Q."/>
            <person name="Xiao L."/>
            <person name="Rajput S."/>
            <person name="Deng P."/>
            <person name="Jia W."/>
            <person name="Huang R."/>
            <person name="Zhang M."/>
            <person name="Sun Y."/>
            <person name="Hu J."/>
            <person name="Fu X."/>
            <person name="Schnable P.S."/>
            <person name="Li F."/>
            <person name="Zhang H."/>
            <person name="Feng B."/>
            <person name="Zhu X."/>
            <person name="Liu R."/>
            <person name="Schnable J.C."/>
            <person name="Zhu J.-K."/>
            <person name="Zhang H."/>
        </authorList>
    </citation>
    <scope>NUCLEOTIDE SEQUENCE [LARGE SCALE GENOMIC DNA]</scope>
</reference>
<accession>A0A3L6QFV4</accession>
<comment type="caution">
    <text evidence="2">The sequence shown here is derived from an EMBL/GenBank/DDBJ whole genome shotgun (WGS) entry which is preliminary data.</text>
</comment>
<protein>
    <submittedName>
        <fullName evidence="2">Uncharacterized protein</fullName>
    </submittedName>
</protein>
<evidence type="ECO:0000313" key="2">
    <source>
        <dbReference type="EMBL" id="RLM79548.1"/>
    </source>
</evidence>
<name>A0A3L6QFV4_PANMI</name>
<feature type="region of interest" description="Disordered" evidence="1">
    <location>
        <begin position="86"/>
        <end position="143"/>
    </location>
</feature>
<dbReference type="EMBL" id="PQIB02000012">
    <property type="protein sequence ID" value="RLM79548.1"/>
    <property type="molecule type" value="Genomic_DNA"/>
</dbReference>
<sequence length="143" mass="15914">MAPTLWWKADLAPTYAKNVKLHEDKVQLLEIVNLPEDGVHMPEEIPMNAFASQPSMFTQDTLQELSQCAMLLSQMSSTMLMRMMEEGAQSGYSNQHAGPLPDSYFISSNQQVPRPEPLTTATKEGKAAARKRKAPKEGQGYTD</sequence>
<dbReference type="Proteomes" id="UP000275267">
    <property type="component" value="Unassembled WGS sequence"/>
</dbReference>
<evidence type="ECO:0000256" key="1">
    <source>
        <dbReference type="SAM" id="MobiDB-lite"/>
    </source>
</evidence>
<keyword evidence="3" id="KW-1185">Reference proteome</keyword>
<evidence type="ECO:0000313" key="3">
    <source>
        <dbReference type="Proteomes" id="UP000275267"/>
    </source>
</evidence>
<organism evidence="2 3">
    <name type="scientific">Panicum miliaceum</name>
    <name type="common">Proso millet</name>
    <name type="synonym">Broomcorn millet</name>
    <dbReference type="NCBI Taxonomy" id="4540"/>
    <lineage>
        <taxon>Eukaryota</taxon>
        <taxon>Viridiplantae</taxon>
        <taxon>Streptophyta</taxon>
        <taxon>Embryophyta</taxon>
        <taxon>Tracheophyta</taxon>
        <taxon>Spermatophyta</taxon>
        <taxon>Magnoliopsida</taxon>
        <taxon>Liliopsida</taxon>
        <taxon>Poales</taxon>
        <taxon>Poaceae</taxon>
        <taxon>PACMAD clade</taxon>
        <taxon>Panicoideae</taxon>
        <taxon>Panicodae</taxon>
        <taxon>Paniceae</taxon>
        <taxon>Panicinae</taxon>
        <taxon>Panicum</taxon>
        <taxon>Panicum sect. Panicum</taxon>
    </lineage>
</organism>
<proteinExistence type="predicted"/>
<dbReference type="AlphaFoldDB" id="A0A3L6QFV4"/>